<dbReference type="AlphaFoldDB" id="A0A194PGE9"/>
<dbReference type="GeneID" id="106120002"/>
<reference evidence="4" key="2">
    <citation type="submission" date="2025-04" db="UniProtKB">
        <authorList>
            <consortium name="RefSeq"/>
        </authorList>
    </citation>
    <scope>IDENTIFICATION</scope>
</reference>
<gene>
    <name evidence="4" type="primary">LOC106120002</name>
    <name evidence="2" type="ORF">RR46_13324</name>
</gene>
<evidence type="ECO:0000256" key="1">
    <source>
        <dbReference type="SAM" id="Phobius"/>
    </source>
</evidence>
<keyword evidence="1" id="KW-0472">Membrane</keyword>
<sequence>MVAVVCGKKYYRFANHATTLLQLDKLIFCSVCRFIIICGGCNLEKKYSILSATMADAPRRPMKFPYTFSAKIAQFPIKHYLQNQWIWRYWFIGIGVSLPIFYKIHKMANSPENVSKWAEIRRKEAAEHHH</sequence>
<evidence type="ECO:0000313" key="4">
    <source>
        <dbReference type="RefSeq" id="XP_013170606.1"/>
    </source>
</evidence>
<evidence type="ECO:0000313" key="3">
    <source>
        <dbReference type="Proteomes" id="UP000053268"/>
    </source>
</evidence>
<name>A0A194PGE9_PAPXU</name>
<dbReference type="Proteomes" id="UP000694872">
    <property type="component" value="Unplaced"/>
</dbReference>
<organism evidence="2 3">
    <name type="scientific">Papilio xuthus</name>
    <name type="common">Asian swallowtail butterfly</name>
    <dbReference type="NCBI Taxonomy" id="66420"/>
    <lineage>
        <taxon>Eukaryota</taxon>
        <taxon>Metazoa</taxon>
        <taxon>Ecdysozoa</taxon>
        <taxon>Arthropoda</taxon>
        <taxon>Hexapoda</taxon>
        <taxon>Insecta</taxon>
        <taxon>Pterygota</taxon>
        <taxon>Neoptera</taxon>
        <taxon>Endopterygota</taxon>
        <taxon>Lepidoptera</taxon>
        <taxon>Glossata</taxon>
        <taxon>Ditrysia</taxon>
        <taxon>Papilionoidea</taxon>
        <taxon>Papilionidae</taxon>
        <taxon>Papilioninae</taxon>
        <taxon>Papilio</taxon>
    </lineage>
</organism>
<proteinExistence type="predicted"/>
<protein>
    <submittedName>
        <fullName evidence="4">Uncharacterized protein LOC106120002</fullName>
    </submittedName>
</protein>
<keyword evidence="1" id="KW-1133">Transmembrane helix</keyword>
<dbReference type="Proteomes" id="UP000053268">
    <property type="component" value="Unassembled WGS sequence"/>
</dbReference>
<feature type="transmembrane region" description="Helical" evidence="1">
    <location>
        <begin position="85"/>
        <end position="102"/>
    </location>
</feature>
<evidence type="ECO:0000313" key="2">
    <source>
        <dbReference type="EMBL" id="KPI92103.1"/>
    </source>
</evidence>
<accession>A0A194PGE9</accession>
<keyword evidence="3" id="KW-1185">Reference proteome</keyword>
<reference evidence="2 3" key="1">
    <citation type="journal article" date="2015" name="Nat. Commun.">
        <title>Outbred genome sequencing and CRISPR/Cas9 gene editing in butterflies.</title>
        <authorList>
            <person name="Li X."/>
            <person name="Fan D."/>
            <person name="Zhang W."/>
            <person name="Liu G."/>
            <person name="Zhang L."/>
            <person name="Zhao L."/>
            <person name="Fang X."/>
            <person name="Chen L."/>
            <person name="Dong Y."/>
            <person name="Chen Y."/>
            <person name="Ding Y."/>
            <person name="Zhao R."/>
            <person name="Feng M."/>
            <person name="Zhu Y."/>
            <person name="Feng Y."/>
            <person name="Jiang X."/>
            <person name="Zhu D."/>
            <person name="Xiang H."/>
            <person name="Feng X."/>
            <person name="Li S."/>
            <person name="Wang J."/>
            <person name="Zhang G."/>
            <person name="Kronforst M.R."/>
            <person name="Wang W."/>
        </authorList>
    </citation>
    <scope>NUCLEOTIDE SEQUENCE [LARGE SCALE GENOMIC DNA]</scope>
    <source>
        <strain evidence="2">Ya'a_city_454_Px</strain>
        <tissue evidence="2">Whole body</tissue>
    </source>
</reference>
<dbReference type="EMBL" id="KQ459604">
    <property type="protein sequence ID" value="KPI92103.1"/>
    <property type="molecule type" value="Genomic_DNA"/>
</dbReference>
<dbReference type="KEGG" id="pxu:106120002"/>
<dbReference type="CTD" id="246602"/>
<keyword evidence="1" id="KW-0812">Transmembrane</keyword>
<dbReference type="OrthoDB" id="6067390at2759"/>
<dbReference type="RefSeq" id="XP_013170606.1">
    <property type="nucleotide sequence ID" value="XM_013315152.1"/>
</dbReference>